<feature type="transmembrane region" description="Helical" evidence="2">
    <location>
        <begin position="661"/>
        <end position="687"/>
    </location>
</feature>
<feature type="region of interest" description="Disordered" evidence="1">
    <location>
        <begin position="13"/>
        <end position="40"/>
    </location>
</feature>
<protein>
    <submittedName>
        <fullName evidence="3">Uncharacterized protein</fullName>
    </submittedName>
</protein>
<feature type="transmembrane region" description="Helical" evidence="2">
    <location>
        <begin position="201"/>
        <end position="226"/>
    </location>
</feature>
<dbReference type="OrthoDB" id="5428040at2759"/>
<dbReference type="Proteomes" id="UP000605986">
    <property type="component" value="Unassembled WGS sequence"/>
</dbReference>
<evidence type="ECO:0000313" key="4">
    <source>
        <dbReference type="Proteomes" id="UP000605986"/>
    </source>
</evidence>
<evidence type="ECO:0000256" key="2">
    <source>
        <dbReference type="SAM" id="Phobius"/>
    </source>
</evidence>
<proteinExistence type="predicted"/>
<reference evidence="3" key="1">
    <citation type="submission" date="2020-01" db="EMBL/GenBank/DDBJ databases">
        <title>Identification and distribution of gene clusters putatively required for synthesis of sphingolipid metabolism inhibitors in phylogenetically diverse species of the filamentous fungus Fusarium.</title>
        <authorList>
            <person name="Kim H.-S."/>
            <person name="Busman M."/>
            <person name="Brown D.W."/>
            <person name="Divon H."/>
            <person name="Uhlig S."/>
            <person name="Proctor R.H."/>
        </authorList>
    </citation>
    <scope>NUCLEOTIDE SEQUENCE</scope>
    <source>
        <strain evidence="3">NRRL 53441</strain>
    </source>
</reference>
<sequence>MAQYSQVQQGVYEMGHDTSTGPPIYNPNDPSSFGHYNNGKPAAAPTNVEFDTANQHLMYQNAPAVFPSRSLQSQPLRRRLGKMGMTILVLGTLVILASCAILVYLWQGAQQARDRQARGKEWDRIVFEGYATQVVTICSAAIRLTMAFQIGLSAAAMAAVILETSGSRLSDLARLSVSRAFGSSASPWEIFLITKSNKKTFIHCIVLVLIVILSLVMTFTSTILLFDFKTVPIAAPNTTQSIAVGFDISKDTAVFNGISYWQSKPQAHWRFAETRPANQTFAPKDVADTGDVYRALLPMDNVDNRTSLEYFSGPTLVGNMRTACVPPTFKNATLEYVYTGNPATEGLYLQAELDGSTGWKSGPSINGSHAATISCRINNDWDQAGSTSWPLSLCSFNATELAPGNQDFKNPLSRRPYAFHPILLLNSSDILNSLNPLWDNKTQTYEEVTIPDSVQMSKSKKKGPWTTATSSNETELFQASVCFLAQMTPLLYNVTMSGRAIDSEPTSLAKWKSLEGKNGTDFLKQLGTESSPSDLEARGLLSLDIREGPSSMASTGDNAWDEGTYQMIHAILFKYSVSGGWTFNNDAIMGEFDTVANWPAHPEHSHLMQTVLQKTNDPAQAVQALFFRFYQMIFHDIQPYFTQQQSIVTVNIKQVSIPDQWTGLIIVMAGVILHLALTLITFIFFMVSTKVSMLGNAWQTVSQIISPDTSVVVDAVSNNGMRDVDVAKWAKSTAYEEHIYGLSRSVDGGSKIQRR</sequence>
<dbReference type="EMBL" id="JAADJG010000750">
    <property type="protein sequence ID" value="KAF4437683.1"/>
    <property type="molecule type" value="Genomic_DNA"/>
</dbReference>
<keyword evidence="4" id="KW-1185">Reference proteome</keyword>
<evidence type="ECO:0000313" key="3">
    <source>
        <dbReference type="EMBL" id="KAF4437683.1"/>
    </source>
</evidence>
<keyword evidence="2" id="KW-0472">Membrane</keyword>
<accession>A0A8H4JV80</accession>
<name>A0A8H4JV80_9HYPO</name>
<evidence type="ECO:0000256" key="1">
    <source>
        <dbReference type="SAM" id="MobiDB-lite"/>
    </source>
</evidence>
<gene>
    <name evidence="3" type="ORF">F53441_12973</name>
</gene>
<comment type="caution">
    <text evidence="3">The sequence shown here is derived from an EMBL/GenBank/DDBJ whole genome shotgun (WGS) entry which is preliminary data.</text>
</comment>
<keyword evidence="2" id="KW-0812">Transmembrane</keyword>
<dbReference type="AlphaFoldDB" id="A0A8H4JV80"/>
<organism evidence="3 4">
    <name type="scientific">Fusarium austroafricanum</name>
    <dbReference type="NCBI Taxonomy" id="2364996"/>
    <lineage>
        <taxon>Eukaryota</taxon>
        <taxon>Fungi</taxon>
        <taxon>Dikarya</taxon>
        <taxon>Ascomycota</taxon>
        <taxon>Pezizomycotina</taxon>
        <taxon>Sordariomycetes</taxon>
        <taxon>Hypocreomycetidae</taxon>
        <taxon>Hypocreales</taxon>
        <taxon>Nectriaceae</taxon>
        <taxon>Fusarium</taxon>
        <taxon>Fusarium concolor species complex</taxon>
    </lineage>
</organism>
<feature type="transmembrane region" description="Helical" evidence="2">
    <location>
        <begin position="87"/>
        <end position="106"/>
    </location>
</feature>
<keyword evidence="2" id="KW-1133">Transmembrane helix</keyword>